<dbReference type="PANTHER" id="PTHR10663:SF342">
    <property type="entry name" value="FI21420P1"/>
    <property type="match status" value="1"/>
</dbReference>
<dbReference type="PANTHER" id="PTHR10663">
    <property type="entry name" value="GUANYL-NUCLEOTIDE EXCHANGE FACTOR"/>
    <property type="match status" value="1"/>
</dbReference>
<dbReference type="GO" id="GO:0032012">
    <property type="term" value="P:regulation of ARF protein signal transduction"/>
    <property type="evidence" value="ECO:0007669"/>
    <property type="project" value="InterPro"/>
</dbReference>
<reference evidence="9 10" key="1">
    <citation type="submission" date="2020-08" db="EMBL/GenBank/DDBJ databases">
        <authorList>
            <person name="Hejnol A."/>
        </authorList>
    </citation>
    <scope>NUCLEOTIDE SEQUENCE [LARGE SCALE GENOMIC DNA]</scope>
</reference>
<dbReference type="GO" id="GO:0005737">
    <property type="term" value="C:cytoplasm"/>
    <property type="evidence" value="ECO:0007669"/>
    <property type="project" value="UniProtKB-SubCell"/>
</dbReference>
<comment type="similarity">
    <text evidence="2">Belongs to the BRAG family.</text>
</comment>
<dbReference type="InterPro" id="IPR000904">
    <property type="entry name" value="Sec7_dom"/>
</dbReference>
<keyword evidence="3" id="KW-0963">Cytoplasm</keyword>
<evidence type="ECO:0000256" key="6">
    <source>
        <dbReference type="SAM" id="Coils"/>
    </source>
</evidence>
<evidence type="ECO:0000256" key="2">
    <source>
        <dbReference type="ARBA" id="ARBA00006248"/>
    </source>
</evidence>
<sequence length="735" mass="83840">MNNFSAYDEKIQRTLILSKTLYEKDQIIRKQSRKIIELEREVEKLRKEKDELNRKTTLLSFKLHAYQVNENSTNDEDEKIKPPLSVPLPNQCRSTSCIPTPKTLTRYWSYKITEDKVEENNRVWPTGYELSQDLENARVEMLEKKYGGRKAAGDAAKVIQHAFRSYQLAKNFRRLRSVSLNGERRLMSTNENMNNSENNIETLGDVIESSDEYETVFKEERTQVESLIIQSPVGESREEKVYNNTSVYLRKKRDSQSPSPIWKRKSSSPETADRTSTEAGETSSDASSTLKYTYNSPRTSEDDREISEIDKKRLYRIGLNLFNKKPEKGIKHLIEHNFLRPNDEANTAKFLLHRKGLSKQMIGEYLGTPEGAKVLRCLLLIMNFSNLALDVALRALHSYVSLPSEAHKIERLLEAFAQRYAECNDQLTNKLRSGADGLFVLSYAIIMLNTDLHKVAVQRKTHRKMKKEEFISNLKGCDGGADFDMNLLREIYERISAQQLKPGIDHVTQVTKIEQSLLVGKNNERPPTLAVPHRRLVCYCRLFQLQDAAGKKKDKLSQREVFLFNDLLLVAKLVSKGKKGRTQYTFKSAQSLLGVRIENFESIHFEHGLRLVENGDKPIMAFVAKNAHDKERFFRDVAEAIAEVGEMEALRIDANRYSHDSGIVEYDLVLHPPFSNGAARPVSNPESRGSFDSGVQQMVFNRITAPSSDTLYTSPSSNSTFTSAATPRSASKVSI</sequence>
<dbReference type="InterPro" id="IPR033742">
    <property type="entry name" value="IQSEC_PH"/>
</dbReference>
<keyword evidence="4" id="KW-0597">Phosphoprotein</keyword>
<dbReference type="SUPFAM" id="SSF48425">
    <property type="entry name" value="Sec7 domain"/>
    <property type="match status" value="1"/>
</dbReference>
<dbReference type="PROSITE" id="PS50190">
    <property type="entry name" value="SEC7"/>
    <property type="match status" value="1"/>
</dbReference>
<dbReference type="EMBL" id="CAJFCJ010000015">
    <property type="protein sequence ID" value="CAD5121992.1"/>
    <property type="molecule type" value="Genomic_DNA"/>
</dbReference>
<dbReference type="GO" id="GO:0030036">
    <property type="term" value="P:actin cytoskeleton organization"/>
    <property type="evidence" value="ECO:0007669"/>
    <property type="project" value="TreeGrafter"/>
</dbReference>
<evidence type="ECO:0000256" key="5">
    <source>
        <dbReference type="ARBA" id="ARBA00023054"/>
    </source>
</evidence>
<feature type="region of interest" description="Disordered" evidence="7">
    <location>
        <begin position="709"/>
        <end position="735"/>
    </location>
</feature>
<feature type="coiled-coil region" evidence="6">
    <location>
        <begin position="28"/>
        <end position="58"/>
    </location>
</feature>
<keyword evidence="10" id="KW-1185">Reference proteome</keyword>
<dbReference type="SUPFAM" id="SSF50729">
    <property type="entry name" value="PH domain-like"/>
    <property type="match status" value="1"/>
</dbReference>
<dbReference type="InterPro" id="IPR011993">
    <property type="entry name" value="PH-like_dom_sf"/>
</dbReference>
<dbReference type="AlphaFoldDB" id="A0A7I8W0E3"/>
<feature type="region of interest" description="Disordered" evidence="7">
    <location>
        <begin position="249"/>
        <end position="305"/>
    </location>
</feature>
<feature type="compositionally biased region" description="Polar residues" evidence="7">
    <location>
        <begin position="277"/>
        <end position="298"/>
    </location>
</feature>
<evidence type="ECO:0000256" key="7">
    <source>
        <dbReference type="SAM" id="MobiDB-lite"/>
    </source>
</evidence>
<dbReference type="SMART" id="SM00222">
    <property type="entry name" value="Sec7"/>
    <property type="match status" value="1"/>
</dbReference>
<dbReference type="Gene3D" id="2.30.29.30">
    <property type="entry name" value="Pleckstrin-homology domain (PH domain)/Phosphotyrosine-binding domain (PTB)"/>
    <property type="match status" value="1"/>
</dbReference>
<dbReference type="Pfam" id="PF01369">
    <property type="entry name" value="Sec7"/>
    <property type="match status" value="1"/>
</dbReference>
<dbReference type="InterPro" id="IPR023394">
    <property type="entry name" value="Sec7_C_sf"/>
</dbReference>
<protein>
    <submittedName>
        <fullName evidence="9">DgyrCDS10446</fullName>
    </submittedName>
</protein>
<comment type="caution">
    <text evidence="9">The sequence shown here is derived from an EMBL/GenBank/DDBJ whole genome shotgun (WGS) entry which is preliminary data.</text>
</comment>
<gene>
    <name evidence="9" type="ORF">DGYR_LOCUS9863</name>
</gene>
<evidence type="ECO:0000256" key="3">
    <source>
        <dbReference type="ARBA" id="ARBA00022490"/>
    </source>
</evidence>
<dbReference type="Gene3D" id="1.10.1000.11">
    <property type="entry name" value="Arf Nucleotide-binding Site Opener,domain 2"/>
    <property type="match status" value="1"/>
</dbReference>
<name>A0A7I8W0E3_9ANNE</name>
<evidence type="ECO:0000259" key="8">
    <source>
        <dbReference type="PROSITE" id="PS50190"/>
    </source>
</evidence>
<dbReference type="GO" id="GO:0005085">
    <property type="term" value="F:guanyl-nucleotide exchange factor activity"/>
    <property type="evidence" value="ECO:0007669"/>
    <property type="project" value="InterPro"/>
</dbReference>
<keyword evidence="5 6" id="KW-0175">Coiled coil</keyword>
<dbReference type="InterPro" id="IPR035999">
    <property type="entry name" value="Sec7_dom_sf"/>
</dbReference>
<evidence type="ECO:0000313" key="10">
    <source>
        <dbReference type="Proteomes" id="UP000549394"/>
    </source>
</evidence>
<evidence type="ECO:0000313" key="9">
    <source>
        <dbReference type="EMBL" id="CAD5121992.1"/>
    </source>
</evidence>
<comment type="subcellular location">
    <subcellularLocation>
        <location evidence="1">Cytoplasm</location>
    </subcellularLocation>
</comment>
<feature type="domain" description="SEC7" evidence="8">
    <location>
        <begin position="304"/>
        <end position="498"/>
    </location>
</feature>
<evidence type="ECO:0000256" key="4">
    <source>
        <dbReference type="ARBA" id="ARBA00022553"/>
    </source>
</evidence>
<accession>A0A7I8W0E3</accession>
<dbReference type="Pfam" id="PF16453">
    <property type="entry name" value="IQ_SEC7_PH"/>
    <property type="match status" value="1"/>
</dbReference>
<dbReference type="Gene3D" id="1.10.220.20">
    <property type="match status" value="1"/>
</dbReference>
<dbReference type="Proteomes" id="UP000549394">
    <property type="component" value="Unassembled WGS sequence"/>
</dbReference>
<dbReference type="OrthoDB" id="430364at2759"/>
<organism evidence="9 10">
    <name type="scientific">Dimorphilus gyrociliatus</name>
    <dbReference type="NCBI Taxonomy" id="2664684"/>
    <lineage>
        <taxon>Eukaryota</taxon>
        <taxon>Metazoa</taxon>
        <taxon>Spiralia</taxon>
        <taxon>Lophotrochozoa</taxon>
        <taxon>Annelida</taxon>
        <taxon>Polychaeta</taxon>
        <taxon>Polychaeta incertae sedis</taxon>
        <taxon>Dinophilidae</taxon>
        <taxon>Dimorphilus</taxon>
    </lineage>
</organism>
<evidence type="ECO:0000256" key="1">
    <source>
        <dbReference type="ARBA" id="ARBA00004496"/>
    </source>
</evidence>
<dbReference type="CDD" id="cd00171">
    <property type="entry name" value="Sec7"/>
    <property type="match status" value="1"/>
</dbReference>
<proteinExistence type="inferred from homology"/>